<dbReference type="EMBL" id="PVTE01000024">
    <property type="protein sequence ID" value="PRY30418.1"/>
    <property type="molecule type" value="Genomic_DNA"/>
</dbReference>
<feature type="signal peptide" evidence="1">
    <location>
        <begin position="1"/>
        <end position="19"/>
    </location>
</feature>
<dbReference type="Pfam" id="PF14262">
    <property type="entry name" value="Cthe_2159"/>
    <property type="match status" value="1"/>
</dbReference>
<evidence type="ECO:0000313" key="2">
    <source>
        <dbReference type="EMBL" id="PRY30418.1"/>
    </source>
</evidence>
<dbReference type="Proteomes" id="UP000238375">
    <property type="component" value="Unassembled WGS sequence"/>
</dbReference>
<accession>A0A2T0SAH5</accession>
<dbReference type="OrthoDB" id="6116667at2"/>
<reference evidence="2 3" key="1">
    <citation type="submission" date="2018-03" db="EMBL/GenBank/DDBJ databases">
        <title>Genomic Encyclopedia of Archaeal and Bacterial Type Strains, Phase II (KMG-II): from individual species to whole genera.</title>
        <authorList>
            <person name="Goeker M."/>
        </authorList>
    </citation>
    <scope>NUCLEOTIDE SEQUENCE [LARGE SCALE GENOMIC DNA]</scope>
    <source>
        <strain evidence="2 3">DSM 28354</strain>
    </source>
</reference>
<protein>
    <submittedName>
        <fullName evidence="2">Uncharacterized protein DUF4353</fullName>
    </submittedName>
</protein>
<dbReference type="PROSITE" id="PS51257">
    <property type="entry name" value="PROKAR_LIPOPROTEIN"/>
    <property type="match status" value="1"/>
</dbReference>
<dbReference type="InterPro" id="IPR025584">
    <property type="entry name" value="Cthe_2159"/>
</dbReference>
<evidence type="ECO:0000256" key="1">
    <source>
        <dbReference type="SAM" id="SignalP"/>
    </source>
</evidence>
<dbReference type="AlphaFoldDB" id="A0A2T0SAH5"/>
<keyword evidence="3" id="KW-1185">Reference proteome</keyword>
<organism evidence="2 3">
    <name type="scientific">Spirosoma oryzae</name>
    <dbReference type="NCBI Taxonomy" id="1469603"/>
    <lineage>
        <taxon>Bacteria</taxon>
        <taxon>Pseudomonadati</taxon>
        <taxon>Bacteroidota</taxon>
        <taxon>Cytophagia</taxon>
        <taxon>Cytophagales</taxon>
        <taxon>Cytophagaceae</taxon>
        <taxon>Spirosoma</taxon>
    </lineage>
</organism>
<keyword evidence="1" id="KW-0732">Signal</keyword>
<evidence type="ECO:0000313" key="3">
    <source>
        <dbReference type="Proteomes" id="UP000238375"/>
    </source>
</evidence>
<sequence length="492" mass="49720">MKTNNCLILALFWVGTAFFSGCKTPDEVNPSESSTDGTSVHDEASDYVWNSTDVIPVTLNGTSITVGGSGATASGSKVTITSAGTYSFSGSLSDGQIIVNTTDKAVVRLILNGVSITSANSAPIYIKDSGKTVIALADNSTNTLTDGTAYVYDVVADEEPNAAVFSKSDLTIFGNGALTVNGRFGDAIASKDGLIIKSGTITVSAADDGIRGKDYLIIDGGQLNVTAKADGLKSSNDEDATLDYVTINDGTIAVAAGDDGIHAESNLVVNNGTITISKSYEGLEGKTITLNQGTIRLVSSDDGVNVSDGSGGGMGTATGSSNLLTINGGYLLVNASGDGLDANGSIVMTGGTVLVNGPSGNGNGSLDYDGTFKISGGLLIAVGSSGMAQAPGTTSTQNSVLMTFTSSQAANSLVNIQSADGKSILTFKAAKQYQSLAFSSAGLVQGSTYKVFTGGSATGTNTDGLFTDGTYTAGTQYTSFTVSSVVTKVNTR</sequence>
<name>A0A2T0SAH5_9BACT</name>
<dbReference type="RefSeq" id="WP_106139990.1">
    <property type="nucleotide sequence ID" value="NZ_PVTE01000024.1"/>
</dbReference>
<comment type="caution">
    <text evidence="2">The sequence shown here is derived from an EMBL/GenBank/DDBJ whole genome shotgun (WGS) entry which is preliminary data.</text>
</comment>
<gene>
    <name evidence="2" type="ORF">CLV58_12439</name>
</gene>
<feature type="chain" id="PRO_5015724659" evidence="1">
    <location>
        <begin position="20"/>
        <end position="492"/>
    </location>
</feature>
<proteinExistence type="predicted"/>